<accession>A0A8J3P7K9</accession>
<comment type="similarity">
    <text evidence="1 5">Belongs to the KptA/TPT1 family.</text>
</comment>
<evidence type="ECO:0000256" key="4">
    <source>
        <dbReference type="ARBA" id="ARBA00025212"/>
    </source>
</evidence>
<name>A0A8J3P7K9_9ACTN</name>
<dbReference type="InterPro" id="IPR042080">
    <property type="entry name" value="RNA_2'-PTrans_N"/>
</dbReference>
<evidence type="ECO:0000313" key="7">
    <source>
        <dbReference type="Proteomes" id="UP000630887"/>
    </source>
</evidence>
<evidence type="ECO:0000256" key="1">
    <source>
        <dbReference type="ARBA" id="ARBA00009836"/>
    </source>
</evidence>
<dbReference type="Proteomes" id="UP000630887">
    <property type="component" value="Unassembled WGS sequence"/>
</dbReference>
<protein>
    <recommendedName>
        <fullName evidence="5">Probable RNA 2'-phosphotransferase</fullName>
        <ecNumber evidence="5">2.7.1.-</ecNumber>
    </recommendedName>
</protein>
<dbReference type="GO" id="GO:0000215">
    <property type="term" value="F:tRNA 2'-phosphotransferase activity"/>
    <property type="evidence" value="ECO:0007669"/>
    <property type="project" value="TreeGrafter"/>
</dbReference>
<dbReference type="RefSeq" id="WP_203693022.1">
    <property type="nucleotide sequence ID" value="NZ_BAAALC010000115.1"/>
</dbReference>
<dbReference type="NCBIfam" id="NF002014">
    <property type="entry name" value="PRK00819.1-4"/>
    <property type="match status" value="1"/>
</dbReference>
<dbReference type="InterPro" id="IPR002745">
    <property type="entry name" value="Ptrans_KptA/Tpt1"/>
</dbReference>
<evidence type="ECO:0000313" key="6">
    <source>
        <dbReference type="EMBL" id="GIG06574.1"/>
    </source>
</evidence>
<keyword evidence="2 5" id="KW-0808">Transferase</keyword>
<evidence type="ECO:0000256" key="2">
    <source>
        <dbReference type="ARBA" id="ARBA00022679"/>
    </source>
</evidence>
<dbReference type="GO" id="GO:0003950">
    <property type="term" value="F:NAD+ poly-ADP-ribosyltransferase activity"/>
    <property type="evidence" value="ECO:0007669"/>
    <property type="project" value="InterPro"/>
</dbReference>
<keyword evidence="3 5" id="KW-0520">NAD</keyword>
<dbReference type="GO" id="GO:0006388">
    <property type="term" value="P:tRNA splicing, via endonucleolytic cleavage and ligation"/>
    <property type="evidence" value="ECO:0007669"/>
    <property type="project" value="UniProtKB-UniRule"/>
</dbReference>
<dbReference type="SUPFAM" id="SSF56399">
    <property type="entry name" value="ADP-ribosylation"/>
    <property type="match status" value="1"/>
</dbReference>
<reference evidence="6 7" key="1">
    <citation type="submission" date="2021-01" db="EMBL/GenBank/DDBJ databases">
        <title>Whole genome shotgun sequence of Catellatospora coxensis NBRC 107359.</title>
        <authorList>
            <person name="Komaki H."/>
            <person name="Tamura T."/>
        </authorList>
    </citation>
    <scope>NUCLEOTIDE SEQUENCE [LARGE SCALE GENOMIC DNA]</scope>
    <source>
        <strain evidence="6 7">NBRC 107359</strain>
    </source>
</reference>
<evidence type="ECO:0000256" key="5">
    <source>
        <dbReference type="HAMAP-Rule" id="MF_00299"/>
    </source>
</evidence>
<sequence>MDVKKISKQLAYVLRHRPDTIGITLGPGGWVPIDTLLAAMRAHGKGISRATLDAVVADNDKQRFAIDGDLIRASQGHSVEVDLGLTPIAPPALLYHGTARRHLDSIMAEGVHRGSRHHVHLSGDTGTAHKVGSRHGSPVILIVDAAAMAAAGHTFYRSANGVWLTDEVPTTYLRGEAPPTP</sequence>
<dbReference type="InterPro" id="IPR042081">
    <property type="entry name" value="RNA_2'-PTrans_C"/>
</dbReference>
<dbReference type="HAMAP" id="MF_00299">
    <property type="entry name" value="KptA"/>
    <property type="match status" value="1"/>
</dbReference>
<dbReference type="InterPro" id="IPR022928">
    <property type="entry name" value="RNA_2'-PTrans_KptA"/>
</dbReference>
<dbReference type="EMBL" id="BONI01000025">
    <property type="protein sequence ID" value="GIG06574.1"/>
    <property type="molecule type" value="Genomic_DNA"/>
</dbReference>
<comment type="caution">
    <text evidence="6">The sequence shown here is derived from an EMBL/GenBank/DDBJ whole genome shotgun (WGS) entry which is preliminary data.</text>
</comment>
<comment type="function">
    <text evidence="4 5">Removes the 2'-phosphate from RNA via an intermediate in which the phosphate is ADP-ribosylated by NAD followed by a presumed transesterification to release the RNA and generate ADP-ribose 1''-2''-cyclic phosphate (APPR&gt;P). May function as an ADP-ribosylase.</text>
</comment>
<dbReference type="Gene3D" id="3.20.170.30">
    <property type="match status" value="1"/>
</dbReference>
<gene>
    <name evidence="5 6" type="primary">kptA</name>
    <name evidence="6" type="ORF">Cco03nite_32740</name>
</gene>
<dbReference type="PANTHER" id="PTHR12684">
    <property type="entry name" value="PUTATIVE PHOSPHOTRANSFERASE"/>
    <property type="match status" value="1"/>
</dbReference>
<proteinExistence type="inferred from homology"/>
<evidence type="ECO:0000256" key="3">
    <source>
        <dbReference type="ARBA" id="ARBA00023027"/>
    </source>
</evidence>
<organism evidence="6 7">
    <name type="scientific">Catellatospora coxensis</name>
    <dbReference type="NCBI Taxonomy" id="310354"/>
    <lineage>
        <taxon>Bacteria</taxon>
        <taxon>Bacillati</taxon>
        <taxon>Actinomycetota</taxon>
        <taxon>Actinomycetes</taxon>
        <taxon>Micromonosporales</taxon>
        <taxon>Micromonosporaceae</taxon>
        <taxon>Catellatospora</taxon>
    </lineage>
</organism>
<dbReference type="AlphaFoldDB" id="A0A8J3P7K9"/>
<dbReference type="Gene3D" id="1.10.10.970">
    <property type="entry name" value="RNA 2'-phosphotransferase, Tpt1/KptA family, N-terminal domain"/>
    <property type="match status" value="1"/>
</dbReference>
<keyword evidence="7" id="KW-1185">Reference proteome</keyword>
<dbReference type="Pfam" id="PF01885">
    <property type="entry name" value="PTS_2-RNA"/>
    <property type="match status" value="1"/>
</dbReference>
<dbReference type="PANTHER" id="PTHR12684:SF2">
    <property type="entry name" value="TRNA 2'-PHOSPHOTRANSFERASE 1"/>
    <property type="match status" value="1"/>
</dbReference>
<dbReference type="EC" id="2.7.1.-" evidence="5"/>